<feature type="region of interest" description="Disordered" evidence="1">
    <location>
        <begin position="31"/>
        <end position="98"/>
    </location>
</feature>
<dbReference type="Proteomes" id="UP001295684">
    <property type="component" value="Unassembled WGS sequence"/>
</dbReference>
<feature type="compositionally biased region" description="Acidic residues" evidence="1">
    <location>
        <begin position="69"/>
        <end position="78"/>
    </location>
</feature>
<name>A0AAD1XX61_EUPCR</name>
<evidence type="ECO:0000313" key="3">
    <source>
        <dbReference type="Proteomes" id="UP001295684"/>
    </source>
</evidence>
<reference evidence="2" key="1">
    <citation type="submission" date="2023-07" db="EMBL/GenBank/DDBJ databases">
        <authorList>
            <consortium name="AG Swart"/>
            <person name="Singh M."/>
            <person name="Singh A."/>
            <person name="Seah K."/>
            <person name="Emmerich C."/>
        </authorList>
    </citation>
    <scope>NUCLEOTIDE SEQUENCE</scope>
    <source>
        <strain evidence="2">DP1</strain>
    </source>
</reference>
<dbReference type="EMBL" id="CAMPGE010022447">
    <property type="protein sequence ID" value="CAI2380484.1"/>
    <property type="molecule type" value="Genomic_DNA"/>
</dbReference>
<feature type="compositionally biased region" description="Acidic residues" evidence="1">
    <location>
        <begin position="45"/>
        <end position="54"/>
    </location>
</feature>
<sequence length="564" mass="64546">MSLRTLVKKKKTMIPPTLEFIVLRASIRNINKPQSKPKKIKTRYDDDEDDEEENTDKQLINLNYQAAFGEEEEEESEAESYQPTPKIKQKEKPQLNKSKRMLLSDLKSNTNYKNFKPFQSNLYEDVKIDENEEYPKEEVIDNSVKGYIEAGSDQSSDHFDPMQNIKVQKPPPAYRQQPRKFESITSNVVFEDKFKNGRKVPPRQGSFMEEEKIIRKKSSIDANKSGVLSGSISKLARIKENSKGIPRNGSMIYDESIDVTKKDGWLIRIQGSNANESLAFGVGESIIKPHKLDESGAVFTHRRNNDFKKRIRKVDVERQQMELKKINKMQGQGATLPESENNTKNAMEGISQNLSEIPNPNVKAPGFDYYEVISEGSEDHTDPNVARNLMKRRRSRTRDFVEGIKGTSYGNFVSDMENIDDDDNKIKPIGNLDSSKEVNYHKKSTSPFMIQRELPLKAKEKRDSQLYNYAQIQLPEKAMKKSPLNKSPLICSNFFSANDQLIEERLASAAGDRIQEASITQENNSRYGRSSGMRDVASISESGKIAGYSRRKMVLQRDMRRPKN</sequence>
<accession>A0AAD1XX61</accession>
<gene>
    <name evidence="2" type="ORF">ECRASSUSDP1_LOCUS21919</name>
</gene>
<feature type="region of interest" description="Disordered" evidence="1">
    <location>
        <begin position="521"/>
        <end position="541"/>
    </location>
</feature>
<proteinExistence type="predicted"/>
<evidence type="ECO:0000313" key="2">
    <source>
        <dbReference type="EMBL" id="CAI2380484.1"/>
    </source>
</evidence>
<dbReference type="AlphaFoldDB" id="A0AAD1XX61"/>
<comment type="caution">
    <text evidence="2">The sequence shown here is derived from an EMBL/GenBank/DDBJ whole genome shotgun (WGS) entry which is preliminary data.</text>
</comment>
<evidence type="ECO:0000256" key="1">
    <source>
        <dbReference type="SAM" id="MobiDB-lite"/>
    </source>
</evidence>
<protein>
    <submittedName>
        <fullName evidence="2">Uncharacterized protein</fullName>
    </submittedName>
</protein>
<keyword evidence="3" id="KW-1185">Reference proteome</keyword>
<organism evidence="2 3">
    <name type="scientific">Euplotes crassus</name>
    <dbReference type="NCBI Taxonomy" id="5936"/>
    <lineage>
        <taxon>Eukaryota</taxon>
        <taxon>Sar</taxon>
        <taxon>Alveolata</taxon>
        <taxon>Ciliophora</taxon>
        <taxon>Intramacronucleata</taxon>
        <taxon>Spirotrichea</taxon>
        <taxon>Hypotrichia</taxon>
        <taxon>Euplotida</taxon>
        <taxon>Euplotidae</taxon>
        <taxon>Moneuplotes</taxon>
    </lineage>
</organism>